<gene>
    <name evidence="1" type="ordered locus">IALB_2928</name>
</gene>
<dbReference type="EMBL" id="CP003418">
    <property type="protein sequence ID" value="AFH50631.1"/>
    <property type="molecule type" value="Genomic_DNA"/>
</dbReference>
<dbReference type="KEGG" id="ial:IALB_2928"/>
<proteinExistence type="predicted"/>
<dbReference type="PATRIC" id="fig|945713.3.peg.2946"/>
<reference evidence="1 2" key="1">
    <citation type="journal article" date="2012" name="Front. Microbiol.">
        <title>Complete genome of Ignavibacterium album, a metabolically versatile, flagellated, facultative anaerobe from the phylum Chlorobi.</title>
        <authorList>
            <person name="Liu Z."/>
            <person name="Frigaard N.-U."/>
            <person name="Vogl K."/>
            <person name="Iino T."/>
            <person name="Ohkuma M."/>
            <person name="Overmann J."/>
            <person name="Bryant D.A."/>
        </authorList>
    </citation>
    <scope>NUCLEOTIDE SEQUENCE [LARGE SCALE GENOMIC DNA]</scope>
    <source>
        <strain evidence="2">DSM 19864 / JCM 16511 / NBRC 101810 / Mat9-16</strain>
    </source>
</reference>
<dbReference type="SUPFAM" id="SSF63829">
    <property type="entry name" value="Calcium-dependent phosphotriesterase"/>
    <property type="match status" value="1"/>
</dbReference>
<organism evidence="1 2">
    <name type="scientific">Ignavibacterium album (strain DSM 19864 / JCM 16511 / NBRC 101810 / Mat9-16)</name>
    <dbReference type="NCBI Taxonomy" id="945713"/>
    <lineage>
        <taxon>Bacteria</taxon>
        <taxon>Pseudomonadati</taxon>
        <taxon>Ignavibacteriota</taxon>
        <taxon>Ignavibacteria</taxon>
        <taxon>Ignavibacteriales</taxon>
        <taxon>Ignavibacteriaceae</taxon>
        <taxon>Ignavibacterium</taxon>
    </lineage>
</organism>
<name>I0ANS4_IGNAJ</name>
<dbReference type="Gene3D" id="2.130.10.10">
    <property type="entry name" value="YVTN repeat-like/Quinoprotein amine dehydrogenase"/>
    <property type="match status" value="1"/>
</dbReference>
<keyword evidence="2" id="KW-1185">Reference proteome</keyword>
<dbReference type="InterPro" id="IPR015943">
    <property type="entry name" value="WD40/YVTN_repeat-like_dom_sf"/>
</dbReference>
<dbReference type="eggNOG" id="COG4447">
    <property type="taxonomic scope" value="Bacteria"/>
</dbReference>
<protein>
    <submittedName>
        <fullName evidence="1">Uncharacterized protein</fullName>
    </submittedName>
</protein>
<evidence type="ECO:0000313" key="2">
    <source>
        <dbReference type="Proteomes" id="UP000007394"/>
    </source>
</evidence>
<dbReference type="AlphaFoldDB" id="I0ANS4"/>
<dbReference type="HOGENOM" id="CLU_818367_0_0_10"/>
<dbReference type="STRING" id="945713.IALB_2928"/>
<dbReference type="OrthoDB" id="1524635at2"/>
<accession>I0ANS4</accession>
<dbReference type="Proteomes" id="UP000007394">
    <property type="component" value="Chromosome"/>
</dbReference>
<evidence type="ECO:0000313" key="1">
    <source>
        <dbReference type="EMBL" id="AFH50631.1"/>
    </source>
</evidence>
<dbReference type="RefSeq" id="WP_014561770.1">
    <property type="nucleotide sequence ID" value="NC_017464.1"/>
</dbReference>
<sequence length="363" mass="42186">MLKLKLTYVRFLDTLLISKHLKIFLLFTLPILMNLSCNTIEPTDELKPGRRDYVWTVDTLDTQMNRIQSIWGSSPDNVWAVGPGGLNANEKLWHFNGNVWQPYQQVLPTAPECIYGTDQNNIWIGGSDGKIFRFDGTSWNQVHSIIRSDTSGNWINDIVGKESNDIYAIGYAYLIQEPKQRSFILHYDGVKWKEIYFSKSKLQFLRVQKKENTLFLSGTILTLAVEPDTMIIYKFENKILSEIYRNTIDKITYLSLNQIGNDPYYLIGKELNKYVNNKFVKVTSFNNQAFGYQIYGRSEKDIFVRMTDGLAHYNGADLEYLFHFSNQYTSILNRALIFEKDVFFTVHDNINDLSLILRGHLKD</sequence>